<reference evidence="4" key="1">
    <citation type="submission" date="2016-07" db="EMBL/GenBank/DDBJ databases">
        <authorList>
            <person name="Bretaudeau A."/>
        </authorList>
    </citation>
    <scope>NUCLEOTIDE SEQUENCE</scope>
    <source>
        <strain evidence="4">Rice</strain>
        <tissue evidence="4">Whole body</tissue>
    </source>
</reference>
<evidence type="ECO:0000313" key="4">
    <source>
        <dbReference type="EMBL" id="SOQ50906.1"/>
    </source>
</evidence>
<dbReference type="PANTHER" id="PTHR11161">
    <property type="entry name" value="O-ACYLTRANSFERASE"/>
    <property type="match status" value="1"/>
</dbReference>
<sequence>MQIATLRVEILTIWRGWWLLQHKEAMMKDSTHSNLPTKLRATTEKFSKNRKYPSSTLPDLGIEPETPCSAVALATTRPTRQVDKEIYNYYVVGLLTRVDASTIAGQWGLGFDSRVGQILLGFFRFSTNFSVVTRSLELCAVDGNRLIPYYMGLVTQMVNIALPNFPNPRFPNNPKIPNPQKAGNALVMPLVFRVSMGGGDCLPSGPVYPLAPHKPQADTFLDSLAHKLKLETWERDEVPCLESVLNVLENVKNHTLWATWIWNANSLPSGNYYGSFKHHASYDQCLKPPWLHTHPELKTKYCFADFLLSDDNQHVKRLADHDPYGSTTEYFNSVTPSGMPVNHIMWGICIPAVCSSTAVSKLTKVMYESATLSSIASDVTVKHCQEAGETPPYSTGFYIFIALIVLLVVTAAASTYYRMHVSSEEESSNSLITIITKSFNIFKNQEDLVKVNKDEIRVMNGMRFLTAAIIVEIHVVFYMSISGIGNLMDIDAFLESVGGLLLHFDLFVDTFFTMSGLLHIKGLMGKRQNLLNVLWKRYIRLIGPFALIVLYLISVSKHLNPGPALLGLEETEVCEQYWLKSLLLMNSDVRHICHDVTWYLACDYQLAILGTLLFYFYQKNRGFGFVSYAVVAVFSMVIPGVLTYLFNLPGVLFTDYGKYVIHYREAWQHSLLYTPSYSRASPYIVGVAMGYIMSIYKPADYRKSISKKWSIVGVAVSFIAFIVTLALGYILRLREHDPIDAVVVAATSRIFWAAAICCIIGMCEYGTVPIVSHILGWLVFTPLSRLSYGIYMIHPLIIQRYKLVQRSAHLFDSFCLIYDAVGTVGLSIGLGYAMWLFVEAPLINITNQLLFNKSKDTQQDKSRGENGIQHHNGVAKTKVLLNGTEPDKNRGENGIKHQNGNAKTKYLNNNKIVICIVKLHCITLEFFPVSWVRLQTYEFTYTCHSDPKQPICGSHKELLRAGIEPATRCTVAGCPATSTNCAFLKQATLQFIALLLPIDRGSSRGGKSSNDFSLGEAGGSVRLLLAKNHPVPSPALSRSPGKLYKYLQHLYFIINILHPLLHTRIFSCVVGAFTNIHVHIHMTPDRVVPCGNRTRDKLHGSQLPSRRANCAVGT</sequence>
<name>A0A2H1WD69_SPOFR</name>
<feature type="domain" description="Nose resistant-to-fluoxetine protein N-terminal" evidence="3">
    <location>
        <begin position="240"/>
        <end position="362"/>
    </location>
</feature>
<keyword evidence="1" id="KW-0812">Transmembrane</keyword>
<feature type="transmembrane region" description="Helical" evidence="1">
    <location>
        <begin position="596"/>
        <end position="616"/>
    </location>
</feature>
<dbReference type="InterPro" id="IPR002656">
    <property type="entry name" value="Acyl_transf_3_dom"/>
</dbReference>
<protein>
    <submittedName>
        <fullName evidence="4">SFRICE_005802</fullName>
    </submittedName>
</protein>
<organism evidence="4">
    <name type="scientific">Spodoptera frugiperda</name>
    <name type="common">Fall armyworm</name>
    <dbReference type="NCBI Taxonomy" id="7108"/>
    <lineage>
        <taxon>Eukaryota</taxon>
        <taxon>Metazoa</taxon>
        <taxon>Ecdysozoa</taxon>
        <taxon>Arthropoda</taxon>
        <taxon>Hexapoda</taxon>
        <taxon>Insecta</taxon>
        <taxon>Pterygota</taxon>
        <taxon>Neoptera</taxon>
        <taxon>Endopterygota</taxon>
        <taxon>Lepidoptera</taxon>
        <taxon>Glossata</taxon>
        <taxon>Ditrysia</taxon>
        <taxon>Noctuoidea</taxon>
        <taxon>Noctuidae</taxon>
        <taxon>Amphipyrinae</taxon>
        <taxon>Spodoptera</taxon>
    </lineage>
</organism>
<feature type="domain" description="Acyltransferase 3" evidence="2">
    <location>
        <begin position="459"/>
        <end position="810"/>
    </location>
</feature>
<feature type="transmembrane region" description="Helical" evidence="1">
    <location>
        <begin position="497"/>
        <end position="518"/>
    </location>
</feature>
<keyword evidence="1" id="KW-0472">Membrane</keyword>
<feature type="transmembrane region" description="Helical" evidence="1">
    <location>
        <begin position="751"/>
        <end position="780"/>
    </location>
</feature>
<feature type="transmembrane region" description="Helical" evidence="1">
    <location>
        <begin position="397"/>
        <end position="417"/>
    </location>
</feature>
<feature type="transmembrane region" description="Helical" evidence="1">
    <location>
        <begin position="816"/>
        <end position="838"/>
    </location>
</feature>
<feature type="transmembrane region" description="Helical" evidence="1">
    <location>
        <begin position="538"/>
        <end position="556"/>
    </location>
</feature>
<evidence type="ECO:0000259" key="3">
    <source>
        <dbReference type="Pfam" id="PF20146"/>
    </source>
</evidence>
<feature type="transmembrane region" description="Helical" evidence="1">
    <location>
        <begin position="680"/>
        <end position="699"/>
    </location>
</feature>
<dbReference type="InterPro" id="IPR006621">
    <property type="entry name" value="Nose-resist-to-fluoxetine_N"/>
</dbReference>
<dbReference type="InterPro" id="IPR052728">
    <property type="entry name" value="O2_lipid_transport_reg"/>
</dbReference>
<proteinExistence type="predicted"/>
<feature type="transmembrane region" description="Helical" evidence="1">
    <location>
        <begin position="623"/>
        <end position="646"/>
    </location>
</feature>
<evidence type="ECO:0000256" key="1">
    <source>
        <dbReference type="SAM" id="Phobius"/>
    </source>
</evidence>
<evidence type="ECO:0000259" key="2">
    <source>
        <dbReference type="Pfam" id="PF01757"/>
    </source>
</evidence>
<dbReference type="GO" id="GO:0016747">
    <property type="term" value="F:acyltransferase activity, transferring groups other than amino-acyl groups"/>
    <property type="evidence" value="ECO:0007669"/>
    <property type="project" value="InterPro"/>
</dbReference>
<dbReference type="PANTHER" id="PTHR11161:SF0">
    <property type="entry name" value="O-ACYLTRANSFERASE LIKE PROTEIN"/>
    <property type="match status" value="1"/>
</dbReference>
<dbReference type="Pfam" id="PF20146">
    <property type="entry name" value="NRF"/>
    <property type="match status" value="1"/>
</dbReference>
<dbReference type="Pfam" id="PF01757">
    <property type="entry name" value="Acyl_transf_3"/>
    <property type="match status" value="1"/>
</dbReference>
<gene>
    <name evidence="4" type="ORF">SFRICE_005802</name>
</gene>
<accession>A0A2H1WD69</accession>
<keyword evidence="1" id="KW-1133">Transmembrane helix</keyword>
<dbReference type="AlphaFoldDB" id="A0A2H1WD69"/>
<dbReference type="EMBL" id="ODYU01007817">
    <property type="protein sequence ID" value="SOQ50906.1"/>
    <property type="molecule type" value="Genomic_DNA"/>
</dbReference>
<feature type="transmembrane region" description="Helical" evidence="1">
    <location>
        <begin position="711"/>
        <end position="731"/>
    </location>
</feature>
<feature type="transmembrane region" description="Helical" evidence="1">
    <location>
        <begin position="464"/>
        <end position="485"/>
    </location>
</feature>